<dbReference type="Proteomes" id="UP001612915">
    <property type="component" value="Unassembled WGS sequence"/>
</dbReference>
<proteinExistence type="predicted"/>
<keyword evidence="2" id="KW-1185">Reference proteome</keyword>
<gene>
    <name evidence="1" type="ORF">ACIB24_00125</name>
</gene>
<organism evidence="1 2">
    <name type="scientific">Spongisporangium articulatum</name>
    <dbReference type="NCBI Taxonomy" id="3362603"/>
    <lineage>
        <taxon>Bacteria</taxon>
        <taxon>Bacillati</taxon>
        <taxon>Actinomycetota</taxon>
        <taxon>Actinomycetes</taxon>
        <taxon>Kineosporiales</taxon>
        <taxon>Kineosporiaceae</taxon>
        <taxon>Spongisporangium</taxon>
    </lineage>
</organism>
<evidence type="ECO:0000313" key="1">
    <source>
        <dbReference type="EMBL" id="MFI7585462.1"/>
    </source>
</evidence>
<accession>A0ABW8AGH6</accession>
<name>A0ABW8AGH6_9ACTN</name>
<evidence type="ECO:0000313" key="2">
    <source>
        <dbReference type="Proteomes" id="UP001612915"/>
    </source>
</evidence>
<dbReference type="RefSeq" id="WP_398273371.1">
    <property type="nucleotide sequence ID" value="NZ_JBITLV010000001.1"/>
</dbReference>
<dbReference type="EMBL" id="JBITLV010000001">
    <property type="protein sequence ID" value="MFI7585462.1"/>
    <property type="molecule type" value="Genomic_DNA"/>
</dbReference>
<comment type="caution">
    <text evidence="1">The sequence shown here is derived from an EMBL/GenBank/DDBJ whole genome shotgun (WGS) entry which is preliminary data.</text>
</comment>
<protein>
    <submittedName>
        <fullName evidence="1">Uncharacterized protein</fullName>
    </submittedName>
</protein>
<reference evidence="1 2" key="1">
    <citation type="submission" date="2024-10" db="EMBL/GenBank/DDBJ databases">
        <title>The Natural Products Discovery Center: Release of the First 8490 Sequenced Strains for Exploring Actinobacteria Biosynthetic Diversity.</title>
        <authorList>
            <person name="Kalkreuter E."/>
            <person name="Kautsar S.A."/>
            <person name="Yang D."/>
            <person name="Bader C.D."/>
            <person name="Teijaro C.N."/>
            <person name="Fluegel L."/>
            <person name="Davis C.M."/>
            <person name="Simpson J.R."/>
            <person name="Lauterbach L."/>
            <person name="Steele A.D."/>
            <person name="Gui C."/>
            <person name="Meng S."/>
            <person name="Li G."/>
            <person name="Viehrig K."/>
            <person name="Ye F."/>
            <person name="Su P."/>
            <person name="Kiefer A.F."/>
            <person name="Nichols A."/>
            <person name="Cepeda A.J."/>
            <person name="Yan W."/>
            <person name="Fan B."/>
            <person name="Jiang Y."/>
            <person name="Adhikari A."/>
            <person name="Zheng C.-J."/>
            <person name="Schuster L."/>
            <person name="Cowan T.M."/>
            <person name="Smanski M.J."/>
            <person name="Chevrette M.G."/>
            <person name="De Carvalho L.P.S."/>
            <person name="Shen B."/>
        </authorList>
    </citation>
    <scope>NUCLEOTIDE SEQUENCE [LARGE SCALE GENOMIC DNA]</scope>
    <source>
        <strain evidence="1 2">NPDC049639</strain>
    </source>
</reference>
<sequence>MSIGAVSPTTLFTAQVTNPSASLASVVAVLAARPDLAGTAGNPAGPLAHLVAQRQALANETDLTGAASSGHVDAYI</sequence>